<name>A0ABR2G504_9ROSI</name>
<dbReference type="EMBL" id="JBBPBM010000003">
    <property type="protein sequence ID" value="KAK8593757.1"/>
    <property type="molecule type" value="Genomic_DNA"/>
</dbReference>
<evidence type="ECO:0000313" key="2">
    <source>
        <dbReference type="Proteomes" id="UP001472677"/>
    </source>
</evidence>
<proteinExistence type="predicted"/>
<reference evidence="1 2" key="1">
    <citation type="journal article" date="2024" name="G3 (Bethesda)">
        <title>Genome assembly of Hibiscus sabdariffa L. provides insights into metabolisms of medicinal natural products.</title>
        <authorList>
            <person name="Kim T."/>
        </authorList>
    </citation>
    <scope>NUCLEOTIDE SEQUENCE [LARGE SCALE GENOMIC DNA]</scope>
    <source>
        <strain evidence="1">TK-2024</strain>
        <tissue evidence="1">Old leaves</tissue>
    </source>
</reference>
<accession>A0ABR2G504</accession>
<protein>
    <submittedName>
        <fullName evidence="1">Uncharacterized protein</fullName>
    </submittedName>
</protein>
<keyword evidence="2" id="KW-1185">Reference proteome</keyword>
<organism evidence="1 2">
    <name type="scientific">Hibiscus sabdariffa</name>
    <name type="common">roselle</name>
    <dbReference type="NCBI Taxonomy" id="183260"/>
    <lineage>
        <taxon>Eukaryota</taxon>
        <taxon>Viridiplantae</taxon>
        <taxon>Streptophyta</taxon>
        <taxon>Embryophyta</taxon>
        <taxon>Tracheophyta</taxon>
        <taxon>Spermatophyta</taxon>
        <taxon>Magnoliopsida</taxon>
        <taxon>eudicotyledons</taxon>
        <taxon>Gunneridae</taxon>
        <taxon>Pentapetalae</taxon>
        <taxon>rosids</taxon>
        <taxon>malvids</taxon>
        <taxon>Malvales</taxon>
        <taxon>Malvaceae</taxon>
        <taxon>Malvoideae</taxon>
        <taxon>Hibiscus</taxon>
    </lineage>
</organism>
<gene>
    <name evidence="1" type="ORF">V6N12_045831</name>
</gene>
<dbReference type="Proteomes" id="UP001472677">
    <property type="component" value="Unassembled WGS sequence"/>
</dbReference>
<comment type="caution">
    <text evidence="1">The sequence shown here is derived from an EMBL/GenBank/DDBJ whole genome shotgun (WGS) entry which is preliminary data.</text>
</comment>
<sequence length="66" mass="7762">MVTDGRWRVAGNERQRPTFDEGLVANKECCENEYFDWGLSDFSIARIGDRLQVTDSWRRTVGHERQ</sequence>
<evidence type="ECO:0000313" key="1">
    <source>
        <dbReference type="EMBL" id="KAK8593757.1"/>
    </source>
</evidence>